<evidence type="ECO:0000313" key="2">
    <source>
        <dbReference type="EMBL" id="KIW15482.1"/>
    </source>
</evidence>
<dbReference type="OrthoDB" id="4112524at2759"/>
<dbReference type="Proteomes" id="UP000053328">
    <property type="component" value="Unassembled WGS sequence"/>
</dbReference>
<dbReference type="EMBL" id="KN847495">
    <property type="protein sequence ID" value="KIW15482.1"/>
    <property type="molecule type" value="Genomic_DNA"/>
</dbReference>
<evidence type="ECO:0000313" key="3">
    <source>
        <dbReference type="Proteomes" id="UP000053328"/>
    </source>
</evidence>
<accession>A0A0D1ZRU5</accession>
<evidence type="ECO:0000256" key="1">
    <source>
        <dbReference type="SAM" id="MobiDB-lite"/>
    </source>
</evidence>
<dbReference type="RefSeq" id="XP_016235698.1">
    <property type="nucleotide sequence ID" value="XM_016379871.1"/>
</dbReference>
<protein>
    <submittedName>
        <fullName evidence="2">Uncharacterized protein</fullName>
    </submittedName>
</protein>
<keyword evidence="3" id="KW-1185">Reference proteome</keyword>
<name>A0A0D1ZRU5_9EURO</name>
<dbReference type="VEuPathDB" id="FungiDB:PV08_05528"/>
<gene>
    <name evidence="2" type="ORF">PV08_05528</name>
</gene>
<dbReference type="GeneID" id="27332611"/>
<feature type="compositionally biased region" description="Low complexity" evidence="1">
    <location>
        <begin position="12"/>
        <end position="34"/>
    </location>
</feature>
<dbReference type="HOGENOM" id="CLU_1713279_0_0_1"/>
<feature type="region of interest" description="Disordered" evidence="1">
    <location>
        <begin position="1"/>
        <end position="34"/>
    </location>
</feature>
<proteinExistence type="predicted"/>
<organism evidence="2 3">
    <name type="scientific">Exophiala spinifera</name>
    <dbReference type="NCBI Taxonomy" id="91928"/>
    <lineage>
        <taxon>Eukaryota</taxon>
        <taxon>Fungi</taxon>
        <taxon>Dikarya</taxon>
        <taxon>Ascomycota</taxon>
        <taxon>Pezizomycotina</taxon>
        <taxon>Eurotiomycetes</taxon>
        <taxon>Chaetothyriomycetidae</taxon>
        <taxon>Chaetothyriales</taxon>
        <taxon>Herpotrichiellaceae</taxon>
        <taxon>Exophiala</taxon>
    </lineage>
</organism>
<sequence length="153" mass="16321">MLYTEEQEDTVGAAAANKAGSGTAAQGSSSESGYESESCCCEAVATDRDLSSSHDGINVDNVGEVVRKIVKYTKARSFDGYLVFEDDRTSWQFLERVGKGVKEVCEKKKKDQKQDKTLKVPVLKIKFWMGTAADADADADAVSGLDGPGGLGP</sequence>
<reference evidence="2 3" key="1">
    <citation type="submission" date="2015-01" db="EMBL/GenBank/DDBJ databases">
        <title>The Genome Sequence of Exophiala spinifera CBS89968.</title>
        <authorList>
            <consortium name="The Broad Institute Genomics Platform"/>
            <person name="Cuomo C."/>
            <person name="de Hoog S."/>
            <person name="Gorbushina A."/>
            <person name="Stielow B."/>
            <person name="Teixiera M."/>
            <person name="Abouelleil A."/>
            <person name="Chapman S.B."/>
            <person name="Priest M."/>
            <person name="Young S.K."/>
            <person name="Wortman J."/>
            <person name="Nusbaum C."/>
            <person name="Birren B."/>
        </authorList>
    </citation>
    <scope>NUCLEOTIDE SEQUENCE [LARGE SCALE GENOMIC DNA]</scope>
    <source>
        <strain evidence="2 3">CBS 89968</strain>
    </source>
</reference>
<dbReference type="AlphaFoldDB" id="A0A0D1ZRU5"/>